<evidence type="ECO:0000313" key="2">
    <source>
        <dbReference type="Proteomes" id="UP001303115"/>
    </source>
</evidence>
<dbReference type="AlphaFoldDB" id="A0AAN6P5Z7"/>
<name>A0AAN6P5Z7_9PEZI</name>
<accession>A0AAN6P5Z7</accession>
<dbReference type="Proteomes" id="UP001303115">
    <property type="component" value="Unassembled WGS sequence"/>
</dbReference>
<proteinExistence type="predicted"/>
<evidence type="ECO:0000313" key="1">
    <source>
        <dbReference type="EMBL" id="KAK4032403.1"/>
    </source>
</evidence>
<sequence length="349" mass="39549">MATISPEYLAVIQRCNKYFGSGMEGEVWRLRPHPMRFGLTVADDSHGLVLPDVAEEFRKQRAELEPEAEPWSSWFGFDDENKALWSYAVFDDIQRDATRIPGQPFGKLDRYVPESRSTCWRSRFYGDGSSSSCWHTRETSARRNVAGILGIVSRSYHINVYCETKQGIRIMVRKTAAGRFLPSTVTNMMEPCMNESYTWPLSPPSMEGIARDTMRLVESGGQINYCNIRPEIEGPGFAGRPEPGVAQVYDFKVKKSWRPDFFHSAALLPAPTVEFLPVHQVRAALINAQFPPLAGLVMLDFLVRHQLLDVDAEEMRAIHDRLHEPLPFGLGDPATEAEEAQDSIMRNYC</sequence>
<organism evidence="1 2">
    <name type="scientific">Parachaetomium inaequale</name>
    <dbReference type="NCBI Taxonomy" id="2588326"/>
    <lineage>
        <taxon>Eukaryota</taxon>
        <taxon>Fungi</taxon>
        <taxon>Dikarya</taxon>
        <taxon>Ascomycota</taxon>
        <taxon>Pezizomycotina</taxon>
        <taxon>Sordariomycetes</taxon>
        <taxon>Sordariomycetidae</taxon>
        <taxon>Sordariales</taxon>
        <taxon>Chaetomiaceae</taxon>
        <taxon>Parachaetomium</taxon>
    </lineage>
</organism>
<reference evidence="2" key="1">
    <citation type="journal article" date="2023" name="Mol. Phylogenet. Evol.">
        <title>Genome-scale phylogeny and comparative genomics of the fungal order Sordariales.</title>
        <authorList>
            <person name="Hensen N."/>
            <person name="Bonometti L."/>
            <person name="Westerberg I."/>
            <person name="Brannstrom I.O."/>
            <person name="Guillou S."/>
            <person name="Cros-Aarteil S."/>
            <person name="Calhoun S."/>
            <person name="Haridas S."/>
            <person name="Kuo A."/>
            <person name="Mondo S."/>
            <person name="Pangilinan J."/>
            <person name="Riley R."/>
            <person name="LaButti K."/>
            <person name="Andreopoulos B."/>
            <person name="Lipzen A."/>
            <person name="Chen C."/>
            <person name="Yan M."/>
            <person name="Daum C."/>
            <person name="Ng V."/>
            <person name="Clum A."/>
            <person name="Steindorff A."/>
            <person name="Ohm R.A."/>
            <person name="Martin F."/>
            <person name="Silar P."/>
            <person name="Natvig D.O."/>
            <person name="Lalanne C."/>
            <person name="Gautier V."/>
            <person name="Ament-Velasquez S.L."/>
            <person name="Kruys A."/>
            <person name="Hutchinson M.I."/>
            <person name="Powell A.J."/>
            <person name="Barry K."/>
            <person name="Miller A.N."/>
            <person name="Grigoriev I.V."/>
            <person name="Debuchy R."/>
            <person name="Gladieux P."/>
            <person name="Hiltunen Thoren M."/>
            <person name="Johannesson H."/>
        </authorList>
    </citation>
    <scope>NUCLEOTIDE SEQUENCE [LARGE SCALE GENOMIC DNA]</scope>
    <source>
        <strain evidence="2">CBS 284.82</strain>
    </source>
</reference>
<gene>
    <name evidence="1" type="ORF">C8A01DRAFT_41145</name>
</gene>
<dbReference type="EMBL" id="MU854613">
    <property type="protein sequence ID" value="KAK4032403.1"/>
    <property type="molecule type" value="Genomic_DNA"/>
</dbReference>
<dbReference type="Gene3D" id="3.90.79.10">
    <property type="entry name" value="Nucleoside Triphosphate Pyrophosphohydrolase"/>
    <property type="match status" value="1"/>
</dbReference>
<keyword evidence="2" id="KW-1185">Reference proteome</keyword>
<protein>
    <submittedName>
        <fullName evidence="1">Uncharacterized protein</fullName>
    </submittedName>
</protein>
<comment type="caution">
    <text evidence="1">The sequence shown here is derived from an EMBL/GenBank/DDBJ whole genome shotgun (WGS) entry which is preliminary data.</text>
</comment>